<proteinExistence type="predicted"/>
<protein>
    <recommendedName>
        <fullName evidence="3">Phosphoglycerate mutase family protein</fullName>
    </recommendedName>
</protein>
<reference evidence="1" key="1">
    <citation type="submission" date="2021-03" db="EMBL/GenBank/DDBJ databases">
        <title>Revisited historic fungal species revealed as producer of novel bioactive compounds through whole genome sequencing and comparative genomics.</title>
        <authorList>
            <person name="Vignolle G.A."/>
            <person name="Hochenegger N."/>
            <person name="Mach R.L."/>
            <person name="Mach-Aigner A.R."/>
            <person name="Javad Rahimi M."/>
            <person name="Salim K.A."/>
            <person name="Chan C.M."/>
            <person name="Lim L.B.L."/>
            <person name="Cai F."/>
            <person name="Druzhinina I.S."/>
            <person name="U'Ren J.M."/>
            <person name="Derntl C."/>
        </authorList>
    </citation>
    <scope>NUCLEOTIDE SEQUENCE</scope>
    <source>
        <strain evidence="1">TUCIM 5799</strain>
    </source>
</reference>
<accession>A0A9Q0ALJ6</accession>
<keyword evidence="2" id="KW-1185">Reference proteome</keyword>
<sequence>MDDKYDGISGIYGDACSYGQTSDFGNVSDGYVTGKSASWGVVLTMTLLIGRTRQELSCGAERSIISDNDLALANPHPSVGVISGLGMGPSTVLAATPTVYFIRHGEKPADDDETGLSADGEKRAQCLRSVFGASSGYDIGHIMAQTPKSDGSRQRPYDTVLPLATDLGLKVDTSCDRDDDDCVADVVKSYSGSGNILICWEHKQLNNLAEALGAKDVDGYPDDSFDLIWTDPYDWTKITDITSENCPGLDD</sequence>
<comment type="caution">
    <text evidence="1">The sequence shown here is derived from an EMBL/GenBank/DDBJ whole genome shotgun (WGS) entry which is preliminary data.</text>
</comment>
<evidence type="ECO:0008006" key="3">
    <source>
        <dbReference type="Google" id="ProtNLM"/>
    </source>
</evidence>
<dbReference type="Proteomes" id="UP000829685">
    <property type="component" value="Unassembled WGS sequence"/>
</dbReference>
<evidence type="ECO:0000313" key="1">
    <source>
        <dbReference type="EMBL" id="KAI1859151.1"/>
    </source>
</evidence>
<evidence type="ECO:0000313" key="2">
    <source>
        <dbReference type="Proteomes" id="UP000829685"/>
    </source>
</evidence>
<organism evidence="1 2">
    <name type="scientific">Neoarthrinium moseri</name>
    <dbReference type="NCBI Taxonomy" id="1658444"/>
    <lineage>
        <taxon>Eukaryota</taxon>
        <taxon>Fungi</taxon>
        <taxon>Dikarya</taxon>
        <taxon>Ascomycota</taxon>
        <taxon>Pezizomycotina</taxon>
        <taxon>Sordariomycetes</taxon>
        <taxon>Xylariomycetidae</taxon>
        <taxon>Amphisphaeriales</taxon>
        <taxon>Apiosporaceae</taxon>
        <taxon>Neoarthrinium</taxon>
    </lineage>
</organism>
<gene>
    <name evidence="1" type="ORF">JX265_010628</name>
</gene>
<dbReference type="EMBL" id="JAFIMR010000035">
    <property type="protein sequence ID" value="KAI1859151.1"/>
    <property type="molecule type" value="Genomic_DNA"/>
</dbReference>
<name>A0A9Q0ALJ6_9PEZI</name>
<dbReference type="AlphaFoldDB" id="A0A9Q0ALJ6"/>